<protein>
    <recommendedName>
        <fullName evidence="1">rRNA small subunit methyltransferase F RNA-binding PUA-like domain-containing protein</fullName>
    </recommendedName>
</protein>
<dbReference type="EMBL" id="SNRY01005458">
    <property type="protein sequence ID" value="KAA6314905.1"/>
    <property type="molecule type" value="Genomic_DNA"/>
</dbReference>
<feature type="non-terminal residue" evidence="2">
    <location>
        <position position="1"/>
    </location>
</feature>
<evidence type="ECO:0000313" key="2">
    <source>
        <dbReference type="EMBL" id="KAA6314905.1"/>
    </source>
</evidence>
<comment type="caution">
    <text evidence="2">The sequence shown here is derived from an EMBL/GenBank/DDBJ whole genome shotgun (WGS) entry which is preliminary data.</text>
</comment>
<name>A0A5J4PZB7_9ZZZZ</name>
<accession>A0A5J4PZB7</accession>
<dbReference type="InterPro" id="IPR027391">
    <property type="entry name" value="Nol1_Nop2_Fmu_2"/>
</dbReference>
<evidence type="ECO:0000313" key="3">
    <source>
        <dbReference type="EMBL" id="KAA6314934.1"/>
    </source>
</evidence>
<dbReference type="Pfam" id="PF13636">
    <property type="entry name" value="Methyltranf_PUA"/>
    <property type="match status" value="1"/>
</dbReference>
<dbReference type="Gene3D" id="2.30.130.60">
    <property type="match status" value="1"/>
</dbReference>
<sequence length="53" mass="6111">VSLSTNSVMGYVLVMYKGVPLGFVKNIGNRANNLYPHEWRIRSQHLPEEIRIL</sequence>
<evidence type="ECO:0000259" key="1">
    <source>
        <dbReference type="Pfam" id="PF13636"/>
    </source>
</evidence>
<organism evidence="2">
    <name type="scientific">termite gut metagenome</name>
    <dbReference type="NCBI Taxonomy" id="433724"/>
    <lineage>
        <taxon>unclassified sequences</taxon>
        <taxon>metagenomes</taxon>
        <taxon>organismal metagenomes</taxon>
    </lineage>
</organism>
<dbReference type="AlphaFoldDB" id="A0A5J4PZB7"/>
<dbReference type="EMBL" id="SNRY01005445">
    <property type="protein sequence ID" value="KAA6314934.1"/>
    <property type="molecule type" value="Genomic_DNA"/>
</dbReference>
<proteinExistence type="predicted"/>
<feature type="domain" description="rRNA small subunit methyltransferase F RNA-binding PUA-like" evidence="1">
    <location>
        <begin position="3"/>
        <end position="41"/>
    </location>
</feature>
<reference evidence="2" key="1">
    <citation type="submission" date="2019-03" db="EMBL/GenBank/DDBJ databases">
        <title>Single cell metagenomics reveals metabolic interactions within the superorganism composed of flagellate Streblomastix strix and complex community of Bacteroidetes bacteria on its surface.</title>
        <authorList>
            <person name="Treitli S.C."/>
            <person name="Kolisko M."/>
            <person name="Husnik F."/>
            <person name="Keeling P."/>
            <person name="Hampl V."/>
        </authorList>
    </citation>
    <scope>NUCLEOTIDE SEQUENCE</scope>
    <source>
        <strain evidence="2">STM</strain>
    </source>
</reference>
<gene>
    <name evidence="3" type="ORF">EZS27_034527</name>
    <name evidence="2" type="ORF">EZS27_034556</name>
</gene>